<evidence type="ECO:0000313" key="2">
    <source>
        <dbReference type="EMBL" id="WAJ24070.1"/>
    </source>
</evidence>
<protein>
    <submittedName>
        <fullName evidence="2">Uncharacterized protein</fullName>
    </submittedName>
</protein>
<accession>A0ABY7ACI8</accession>
<sequence length="62" mass="7035">MEELAKLKDQLSDLKAQLIVAEFGLKEQQINSLKVRIAEVQNQINNLHIQYEGDENSPGGRE</sequence>
<gene>
    <name evidence="2" type="ORF">OW255_00650</name>
</gene>
<proteinExistence type="predicted"/>
<dbReference type="RefSeq" id="WP_024837822.1">
    <property type="nucleotide sequence ID" value="NZ_CP113524.1"/>
</dbReference>
<dbReference type="Proteomes" id="UP001163115">
    <property type="component" value="Chromosome"/>
</dbReference>
<reference evidence="2" key="1">
    <citation type="submission" date="2022-11" db="EMBL/GenBank/DDBJ databases">
        <title>Lacrimispora xylanolytica sy1, complete genome.</title>
        <authorList>
            <person name="Choi S."/>
        </authorList>
    </citation>
    <scope>NUCLEOTIDE SEQUENCE</scope>
    <source>
        <strain evidence="2">Sy1</strain>
    </source>
</reference>
<evidence type="ECO:0000313" key="3">
    <source>
        <dbReference type="Proteomes" id="UP001163115"/>
    </source>
</evidence>
<keyword evidence="1" id="KW-0175">Coiled coil</keyword>
<keyword evidence="3" id="KW-1185">Reference proteome</keyword>
<organism evidence="2 3">
    <name type="scientific">Lacrimispora xylanolytica</name>
    <dbReference type="NCBI Taxonomy" id="29375"/>
    <lineage>
        <taxon>Bacteria</taxon>
        <taxon>Bacillati</taxon>
        <taxon>Bacillota</taxon>
        <taxon>Clostridia</taxon>
        <taxon>Lachnospirales</taxon>
        <taxon>Lachnospiraceae</taxon>
        <taxon>Lacrimispora</taxon>
    </lineage>
</organism>
<dbReference type="EMBL" id="CP113524">
    <property type="protein sequence ID" value="WAJ24070.1"/>
    <property type="molecule type" value="Genomic_DNA"/>
</dbReference>
<feature type="coiled-coil region" evidence="1">
    <location>
        <begin position="30"/>
        <end position="57"/>
    </location>
</feature>
<evidence type="ECO:0000256" key="1">
    <source>
        <dbReference type="SAM" id="Coils"/>
    </source>
</evidence>
<name>A0ABY7ACI8_9FIRM</name>